<sequence length="324" mass="32988">MRFFTLTLIGAVHLAASLATLPTICQSEPPLALTAGGLVSAEIDGAFHGPCQAVLQFDNTEFLPLTVEFGQIACSGRQIAEFSLPSEAPAGAASIHWLCVGQPSPMCSSAVIANMRNNGNARAIPRSLKGRLGCIEPVAAVLITTLTTTLGTKAVATTITTAVASFVTGFAPGPVAGTWLDGASTTNTWLHSNDDRTGRPRPTDDAPNRRTSGSNGNPPTSGTCDPASCLALVPQPDTTTNPTTTIAGAARITTTTTDAMTTGVPTTHTATSNTSPVPATQTFSSTAARTQPLLGPTLAATTVTVIQTITLACGTSKTEVVSAA</sequence>
<dbReference type="GeneID" id="28857689"/>
<name>A0A179FV78_METCM</name>
<keyword evidence="4" id="KW-1185">Reference proteome</keyword>
<organism evidence="3 4">
    <name type="scientific">Pochonia chlamydosporia 170</name>
    <dbReference type="NCBI Taxonomy" id="1380566"/>
    <lineage>
        <taxon>Eukaryota</taxon>
        <taxon>Fungi</taxon>
        <taxon>Dikarya</taxon>
        <taxon>Ascomycota</taxon>
        <taxon>Pezizomycotina</taxon>
        <taxon>Sordariomycetes</taxon>
        <taxon>Hypocreomycetidae</taxon>
        <taxon>Hypocreales</taxon>
        <taxon>Clavicipitaceae</taxon>
        <taxon>Pochonia</taxon>
    </lineage>
</organism>
<feature type="region of interest" description="Disordered" evidence="1">
    <location>
        <begin position="187"/>
        <end position="227"/>
    </location>
</feature>
<comment type="caution">
    <text evidence="3">The sequence shown here is derived from an EMBL/GenBank/DDBJ whole genome shotgun (WGS) entry which is preliminary data.</text>
</comment>
<gene>
    <name evidence="3" type="ORF">VFPPC_15942</name>
</gene>
<dbReference type="RefSeq" id="XP_018146127.1">
    <property type="nucleotide sequence ID" value="XM_018293695.1"/>
</dbReference>
<dbReference type="EMBL" id="LSBJ02000003">
    <property type="protein sequence ID" value="OAQ69277.1"/>
    <property type="molecule type" value="Genomic_DNA"/>
</dbReference>
<accession>A0A179FV78</accession>
<dbReference type="Proteomes" id="UP000078397">
    <property type="component" value="Unassembled WGS sequence"/>
</dbReference>
<feature type="signal peptide" evidence="2">
    <location>
        <begin position="1"/>
        <end position="27"/>
    </location>
</feature>
<dbReference type="AlphaFoldDB" id="A0A179FV78"/>
<dbReference type="OrthoDB" id="5104857at2759"/>
<feature type="compositionally biased region" description="Basic and acidic residues" evidence="1">
    <location>
        <begin position="192"/>
        <end position="208"/>
    </location>
</feature>
<evidence type="ECO:0000256" key="2">
    <source>
        <dbReference type="SAM" id="SignalP"/>
    </source>
</evidence>
<dbReference type="KEGG" id="pchm:VFPPC_15942"/>
<keyword evidence="2" id="KW-0732">Signal</keyword>
<proteinExistence type="predicted"/>
<evidence type="ECO:0000256" key="1">
    <source>
        <dbReference type="SAM" id="MobiDB-lite"/>
    </source>
</evidence>
<feature type="chain" id="PRO_5008102042" evidence="2">
    <location>
        <begin position="28"/>
        <end position="324"/>
    </location>
</feature>
<dbReference type="STRING" id="1380566.A0A179FV78"/>
<feature type="compositionally biased region" description="Polar residues" evidence="1">
    <location>
        <begin position="209"/>
        <end position="223"/>
    </location>
</feature>
<evidence type="ECO:0000313" key="3">
    <source>
        <dbReference type="EMBL" id="OAQ69277.1"/>
    </source>
</evidence>
<evidence type="ECO:0000313" key="4">
    <source>
        <dbReference type="Proteomes" id="UP000078397"/>
    </source>
</evidence>
<protein>
    <submittedName>
        <fullName evidence="3">Uncharacterized protein</fullName>
    </submittedName>
</protein>
<reference evidence="3 4" key="1">
    <citation type="journal article" date="2016" name="PLoS Pathog.">
        <title>Biosynthesis of antibiotic leucinostatins in bio-control fungus Purpureocillium lilacinum and their inhibition on phytophthora revealed by genome mining.</title>
        <authorList>
            <person name="Wang G."/>
            <person name="Liu Z."/>
            <person name="Lin R."/>
            <person name="Li E."/>
            <person name="Mao Z."/>
            <person name="Ling J."/>
            <person name="Yang Y."/>
            <person name="Yin W.B."/>
            <person name="Xie B."/>
        </authorList>
    </citation>
    <scope>NUCLEOTIDE SEQUENCE [LARGE SCALE GENOMIC DNA]</scope>
    <source>
        <strain evidence="3">170</strain>
    </source>
</reference>